<evidence type="ECO:0000256" key="3">
    <source>
        <dbReference type="SAM" id="MobiDB-lite"/>
    </source>
</evidence>
<evidence type="ECO:0000256" key="1">
    <source>
        <dbReference type="ARBA" id="ARBA00008769"/>
    </source>
</evidence>
<dbReference type="InterPro" id="IPR038673">
    <property type="entry name" value="OprB_sf"/>
</dbReference>
<keyword evidence="5" id="KW-1185">Reference proteome</keyword>
<evidence type="ECO:0000313" key="5">
    <source>
        <dbReference type="Proteomes" id="UP000292085"/>
    </source>
</evidence>
<sequence>MIVTTTRRLAPLLGAACLFSAGGAVAQETKDAPAPPPQVDIGAPAPAAATDSSATNTQKPANAATPAARRRFTHALHPRDMSPGTGIGDTRYQAPPGLFGDWRQARTWLGKRGVEVSARYASESAWNVTGGKTARITETGQVDFGAKFDLDTIAGIDGGTFQATLTWRRGRNLSDDAGLNTLQQVQEVYGRGQTIRVTELWYQQKLGDRVEMKLGRTNPGSDFAVFSCHFENLTFCGAQPGNLVGDYWYNWPVAQWAGVVHVDVAKGVYVQVGGYVENPNELKNNFFVARFGGATGVLVPFEAGWTRGLEGGHVGSYKVGGWYSTTAGDDVLLDTNHQPTVITGLAPLRHSGRYGVYASVQQQVSGTSKDGKALTGLGVFANVTQADRATSVTDNQVALGLFYKGLLPGVGGDVLGVAVGRTNVNGRAARADLLVPGTPVRDAEYAAEVYYSITPVPWLELQPNVQVIHHPGGVKTLGDVGVLGLKAAITL</sequence>
<proteinExistence type="inferred from homology"/>
<dbReference type="PANTHER" id="PTHR37944:SF1">
    <property type="entry name" value="PORIN B"/>
    <property type="match status" value="1"/>
</dbReference>
<dbReference type="EMBL" id="SGIS01000054">
    <property type="protein sequence ID" value="RZF60716.1"/>
    <property type="molecule type" value="Genomic_DNA"/>
</dbReference>
<reference evidence="4 5" key="1">
    <citation type="submission" date="2019-02" db="EMBL/GenBank/DDBJ databases">
        <authorList>
            <person name="Li Y."/>
        </authorList>
    </citation>
    <scope>NUCLEOTIDE SEQUENCE [LARGE SCALE GENOMIC DNA]</scope>
    <source>
        <strain evidence="4 5">3-7</strain>
    </source>
</reference>
<protein>
    <submittedName>
        <fullName evidence="4">Carbohydrate porin</fullName>
    </submittedName>
</protein>
<feature type="chain" id="PRO_5021030165" evidence="2">
    <location>
        <begin position="27"/>
        <end position="491"/>
    </location>
</feature>
<dbReference type="InterPro" id="IPR052932">
    <property type="entry name" value="OprB_Porin"/>
</dbReference>
<name>A0A4Q6XW91_9SPHN</name>
<gene>
    <name evidence="4" type="ORF">EWE75_21585</name>
</gene>
<dbReference type="PANTHER" id="PTHR37944">
    <property type="entry name" value="PORIN B"/>
    <property type="match status" value="1"/>
</dbReference>
<comment type="similarity">
    <text evidence="1 2">Belongs to the OprB family.</text>
</comment>
<feature type="signal peptide" evidence="2">
    <location>
        <begin position="1"/>
        <end position="26"/>
    </location>
</feature>
<accession>A0A4Q6XW91</accession>
<dbReference type="RefSeq" id="WP_130160176.1">
    <property type="nucleotide sequence ID" value="NZ_SGIS01000054.1"/>
</dbReference>
<organism evidence="4 5">
    <name type="scientific">Sphingomonas populi</name>
    <dbReference type="NCBI Taxonomy" id="2484750"/>
    <lineage>
        <taxon>Bacteria</taxon>
        <taxon>Pseudomonadati</taxon>
        <taxon>Pseudomonadota</taxon>
        <taxon>Alphaproteobacteria</taxon>
        <taxon>Sphingomonadales</taxon>
        <taxon>Sphingomonadaceae</taxon>
        <taxon>Sphingomonas</taxon>
    </lineage>
</organism>
<dbReference type="AlphaFoldDB" id="A0A4Q6XW91"/>
<dbReference type="Proteomes" id="UP000292085">
    <property type="component" value="Unassembled WGS sequence"/>
</dbReference>
<dbReference type="OrthoDB" id="177316at2"/>
<dbReference type="Pfam" id="PF04966">
    <property type="entry name" value="OprB"/>
    <property type="match status" value="1"/>
</dbReference>
<feature type="region of interest" description="Disordered" evidence="3">
    <location>
        <begin position="28"/>
        <end position="66"/>
    </location>
</feature>
<keyword evidence="2" id="KW-0732">Signal</keyword>
<feature type="compositionally biased region" description="Low complexity" evidence="3">
    <location>
        <begin position="43"/>
        <end position="66"/>
    </location>
</feature>
<evidence type="ECO:0000256" key="2">
    <source>
        <dbReference type="RuleBase" id="RU363072"/>
    </source>
</evidence>
<comment type="caution">
    <text evidence="4">The sequence shown here is derived from an EMBL/GenBank/DDBJ whole genome shotgun (WGS) entry which is preliminary data.</text>
</comment>
<dbReference type="GO" id="GO:0016020">
    <property type="term" value="C:membrane"/>
    <property type="evidence" value="ECO:0007669"/>
    <property type="project" value="InterPro"/>
</dbReference>
<evidence type="ECO:0000313" key="4">
    <source>
        <dbReference type="EMBL" id="RZF60716.1"/>
    </source>
</evidence>
<dbReference type="Gene3D" id="2.40.160.180">
    <property type="entry name" value="Carbohydrate-selective porin OprB"/>
    <property type="match status" value="1"/>
</dbReference>
<dbReference type="GO" id="GO:0015288">
    <property type="term" value="F:porin activity"/>
    <property type="evidence" value="ECO:0007669"/>
    <property type="project" value="InterPro"/>
</dbReference>
<dbReference type="InterPro" id="IPR007049">
    <property type="entry name" value="Carb-sel_porin_OprB"/>
</dbReference>
<dbReference type="GO" id="GO:0008643">
    <property type="term" value="P:carbohydrate transport"/>
    <property type="evidence" value="ECO:0007669"/>
    <property type="project" value="InterPro"/>
</dbReference>